<dbReference type="PANTHER" id="PTHR42681:SF6">
    <property type="entry name" value="BLL0263 PROTEIN"/>
    <property type="match status" value="1"/>
</dbReference>
<dbReference type="GO" id="GO:0016746">
    <property type="term" value="F:acyltransferase activity"/>
    <property type="evidence" value="ECO:0007669"/>
    <property type="project" value="UniProtKB-KW"/>
</dbReference>
<feature type="domain" description="Malonyl-CoA:ACP transacylase (MAT)" evidence="1">
    <location>
        <begin position="10"/>
        <end position="294"/>
    </location>
</feature>
<gene>
    <name evidence="2" type="ORF">GTP27_08260</name>
</gene>
<dbReference type="EMBL" id="WWCM01000004">
    <property type="protein sequence ID" value="MYM39323.1"/>
    <property type="molecule type" value="Genomic_DNA"/>
</dbReference>
<sequence>MNDNGRLLLLCPGQGGQHADMFDLARSDAQAAALLASLPLPAMDQIYANRHAQPLIVAATLAMWTALRPRAPAPAMVAGYSIGELSAYGVAGAYSAATSVQLASARAQLMDEAAQTEPDQTLLAVSGIALTRVLPLLQASDYELAIETGEDSCIAGGPGSQRAALEQALTQQGGRCTHLPVAVASHTRYMQAAVAPFAALLAQTPFQFPQAPVLAGISAVPVQQQAMAVDQLARQLASTIHWSACMDAAAEAGISYALELGPGAALSRMLQQRHPHISTRSVADFRSLDGILRWLERCSEA</sequence>
<organism evidence="2 3">
    <name type="scientific">Duganella qianjiadongensis</name>
    <dbReference type="NCBI Taxonomy" id="2692176"/>
    <lineage>
        <taxon>Bacteria</taxon>
        <taxon>Pseudomonadati</taxon>
        <taxon>Pseudomonadota</taxon>
        <taxon>Betaproteobacteria</taxon>
        <taxon>Burkholderiales</taxon>
        <taxon>Oxalobacteraceae</taxon>
        <taxon>Telluria group</taxon>
        <taxon>Duganella</taxon>
    </lineage>
</organism>
<dbReference type="SMART" id="SM00827">
    <property type="entry name" value="PKS_AT"/>
    <property type="match status" value="1"/>
</dbReference>
<dbReference type="InterPro" id="IPR001227">
    <property type="entry name" value="Ac_transferase_dom_sf"/>
</dbReference>
<dbReference type="PANTHER" id="PTHR42681">
    <property type="entry name" value="MALONYL-COA-ACYL CARRIER PROTEIN TRANSACYLASE, MITOCHONDRIAL"/>
    <property type="match status" value="1"/>
</dbReference>
<proteinExistence type="predicted"/>
<evidence type="ECO:0000313" key="2">
    <source>
        <dbReference type="EMBL" id="MYM39323.1"/>
    </source>
</evidence>
<comment type="caution">
    <text evidence="2">The sequence shown here is derived from an EMBL/GenBank/DDBJ whole genome shotgun (WGS) entry which is preliminary data.</text>
</comment>
<dbReference type="InterPro" id="IPR016035">
    <property type="entry name" value="Acyl_Trfase/lysoPLipase"/>
</dbReference>
<dbReference type="Gene3D" id="3.30.70.250">
    <property type="entry name" value="Malonyl-CoA ACP transacylase, ACP-binding"/>
    <property type="match status" value="1"/>
</dbReference>
<dbReference type="SUPFAM" id="SSF52151">
    <property type="entry name" value="FabD/lysophospholipase-like"/>
    <property type="match status" value="1"/>
</dbReference>
<evidence type="ECO:0000313" key="3">
    <source>
        <dbReference type="Proteomes" id="UP000478090"/>
    </source>
</evidence>
<accession>A0ABW9VLF1</accession>
<keyword evidence="2" id="KW-0808">Transferase</keyword>
<dbReference type="InterPro" id="IPR014043">
    <property type="entry name" value="Acyl_transferase_dom"/>
</dbReference>
<keyword evidence="2" id="KW-0012">Acyltransferase</keyword>
<dbReference type="Gene3D" id="3.40.366.10">
    <property type="entry name" value="Malonyl-Coenzyme A Acyl Carrier Protein, domain 2"/>
    <property type="match status" value="1"/>
</dbReference>
<keyword evidence="3" id="KW-1185">Reference proteome</keyword>
<name>A0ABW9VLF1_9BURK</name>
<evidence type="ECO:0000259" key="1">
    <source>
        <dbReference type="SMART" id="SM00827"/>
    </source>
</evidence>
<reference evidence="2 3" key="1">
    <citation type="submission" date="2019-12" db="EMBL/GenBank/DDBJ databases">
        <title>Novel species isolated from a subtropical stream in China.</title>
        <authorList>
            <person name="Lu H."/>
        </authorList>
    </citation>
    <scope>NUCLEOTIDE SEQUENCE [LARGE SCALE GENOMIC DNA]</scope>
    <source>
        <strain evidence="2 3">CY13W</strain>
    </source>
</reference>
<dbReference type="RefSeq" id="WP_161038689.1">
    <property type="nucleotide sequence ID" value="NZ_WWCM01000004.1"/>
</dbReference>
<protein>
    <submittedName>
        <fullName evidence="2">Acyltransferase domain-containing protein</fullName>
    </submittedName>
</protein>
<dbReference type="Proteomes" id="UP000478090">
    <property type="component" value="Unassembled WGS sequence"/>
</dbReference>
<dbReference type="InterPro" id="IPR050858">
    <property type="entry name" value="Mal-CoA-ACP_Trans/PKS_FabD"/>
</dbReference>
<dbReference type="Pfam" id="PF00698">
    <property type="entry name" value="Acyl_transf_1"/>
    <property type="match status" value="1"/>
</dbReference>